<dbReference type="RefSeq" id="WP_174521721.1">
    <property type="nucleotide sequence ID" value="NZ_CBCSGM010000003.1"/>
</dbReference>
<keyword evidence="3 5" id="KW-0560">Oxidoreductase</keyword>
<reference evidence="7 8" key="1">
    <citation type="submission" date="2018-06" db="EMBL/GenBank/DDBJ databases">
        <authorList>
            <consortium name="Pathogen Informatics"/>
            <person name="Doyle S."/>
        </authorList>
    </citation>
    <scope>NUCLEOTIDE SEQUENCE [LARGE SCALE GENOMIC DNA]</scope>
    <source>
        <strain evidence="7 8">NCTC4824</strain>
    </source>
</reference>
<dbReference type="EMBL" id="LS483476">
    <property type="protein sequence ID" value="SQI61913.1"/>
    <property type="molecule type" value="Genomic_DNA"/>
</dbReference>
<dbReference type="STRING" id="1348624.GCA_001591545_02300"/>
<dbReference type="Gene3D" id="3.40.30.10">
    <property type="entry name" value="Glutaredoxin"/>
    <property type="match status" value="1"/>
</dbReference>
<dbReference type="PANTHER" id="PTHR11592:SF78">
    <property type="entry name" value="GLUTATHIONE PEROXIDASE"/>
    <property type="match status" value="1"/>
</dbReference>
<evidence type="ECO:0000256" key="3">
    <source>
        <dbReference type="ARBA" id="ARBA00023002"/>
    </source>
</evidence>
<dbReference type="InterPro" id="IPR000889">
    <property type="entry name" value="Glutathione_peroxidase"/>
</dbReference>
<evidence type="ECO:0000259" key="6">
    <source>
        <dbReference type="PROSITE" id="PS51352"/>
    </source>
</evidence>
<dbReference type="InterPro" id="IPR036249">
    <property type="entry name" value="Thioredoxin-like_sf"/>
</dbReference>
<sequence length="158" mass="18078">MSIYQYSATGIDGSERNLSEFEGKVLLIVNTASNCGFTRQFGELQLLYQKYEKEGFSILGFPCNQFRNQEPGSAEEIQTFCQKNYGVTFPLFSKVNVKGERIHPVFEYLTGHGKGFLTNEVKWNFTKFLIGRNGEVVKRYAPTKDPLKIEKDIKNLLN</sequence>
<dbReference type="PANTHER" id="PTHR11592">
    <property type="entry name" value="GLUTATHIONE PEROXIDASE"/>
    <property type="match status" value="1"/>
</dbReference>
<keyword evidence="2 5" id="KW-0575">Peroxidase</keyword>
<evidence type="ECO:0000256" key="1">
    <source>
        <dbReference type="ARBA" id="ARBA00006926"/>
    </source>
</evidence>
<proteinExistence type="inferred from homology"/>
<feature type="active site" evidence="4">
    <location>
        <position position="35"/>
    </location>
</feature>
<dbReference type="CDD" id="cd00340">
    <property type="entry name" value="GSH_Peroxidase"/>
    <property type="match status" value="1"/>
</dbReference>
<dbReference type="SUPFAM" id="SSF52833">
    <property type="entry name" value="Thioredoxin-like"/>
    <property type="match status" value="1"/>
</dbReference>
<evidence type="ECO:0000313" key="7">
    <source>
        <dbReference type="EMBL" id="SQI61913.1"/>
    </source>
</evidence>
<feature type="domain" description="Thioredoxin" evidence="6">
    <location>
        <begin position="1"/>
        <end position="158"/>
    </location>
</feature>
<name>A0A2X4WFT8_LEDLE</name>
<dbReference type="FunFam" id="3.40.30.10:FF:000010">
    <property type="entry name" value="Glutathione peroxidase"/>
    <property type="match status" value="1"/>
</dbReference>
<dbReference type="GO" id="GO:0034599">
    <property type="term" value="P:cellular response to oxidative stress"/>
    <property type="evidence" value="ECO:0007669"/>
    <property type="project" value="TreeGrafter"/>
</dbReference>
<dbReference type="KEGG" id="blen:NCTC4824_03481"/>
<dbReference type="InterPro" id="IPR029759">
    <property type="entry name" value="GPX_AS"/>
</dbReference>
<dbReference type="PRINTS" id="PR01011">
    <property type="entry name" value="GLUTPROXDASE"/>
</dbReference>
<dbReference type="PIRSF" id="PIRSF000303">
    <property type="entry name" value="Glutathion_perox"/>
    <property type="match status" value="1"/>
</dbReference>
<gene>
    <name evidence="7" type="primary">bsaA</name>
    <name evidence="7" type="ORF">NCTC4824_03481</name>
</gene>
<evidence type="ECO:0000256" key="4">
    <source>
        <dbReference type="PIRSR" id="PIRSR000303-1"/>
    </source>
</evidence>
<protein>
    <recommendedName>
        <fullName evidence="5">Glutathione peroxidase</fullName>
    </recommendedName>
</protein>
<evidence type="ECO:0000256" key="5">
    <source>
        <dbReference type="RuleBase" id="RU000499"/>
    </source>
</evidence>
<accession>A0A2X4WFT8</accession>
<organism evidence="7 8">
    <name type="scientific">Lederbergia lenta</name>
    <name type="common">Bacillus lentus</name>
    <dbReference type="NCBI Taxonomy" id="1467"/>
    <lineage>
        <taxon>Bacteria</taxon>
        <taxon>Bacillati</taxon>
        <taxon>Bacillota</taxon>
        <taxon>Bacilli</taxon>
        <taxon>Bacillales</taxon>
        <taxon>Bacillaceae</taxon>
        <taxon>Lederbergia</taxon>
    </lineage>
</organism>
<evidence type="ECO:0000313" key="8">
    <source>
        <dbReference type="Proteomes" id="UP000249134"/>
    </source>
</evidence>
<dbReference type="PROSITE" id="PS00460">
    <property type="entry name" value="GLUTATHIONE_PEROXID_1"/>
    <property type="match status" value="1"/>
</dbReference>
<dbReference type="PROSITE" id="PS51352">
    <property type="entry name" value="THIOREDOXIN_2"/>
    <property type="match status" value="1"/>
</dbReference>
<dbReference type="PROSITE" id="PS00763">
    <property type="entry name" value="GLUTATHIONE_PEROXID_2"/>
    <property type="match status" value="1"/>
</dbReference>
<dbReference type="Pfam" id="PF00255">
    <property type="entry name" value="GSHPx"/>
    <property type="match status" value="1"/>
</dbReference>
<keyword evidence="8" id="KW-1185">Reference proteome</keyword>
<dbReference type="AlphaFoldDB" id="A0A2X4WFT8"/>
<dbReference type="InterPro" id="IPR029760">
    <property type="entry name" value="GPX_CS"/>
</dbReference>
<dbReference type="InterPro" id="IPR013766">
    <property type="entry name" value="Thioredoxin_domain"/>
</dbReference>
<dbReference type="GO" id="GO:0004601">
    <property type="term" value="F:peroxidase activity"/>
    <property type="evidence" value="ECO:0007669"/>
    <property type="project" value="UniProtKB-KW"/>
</dbReference>
<dbReference type="Proteomes" id="UP000249134">
    <property type="component" value="Chromosome 1"/>
</dbReference>
<dbReference type="PROSITE" id="PS51355">
    <property type="entry name" value="GLUTATHIONE_PEROXID_3"/>
    <property type="match status" value="1"/>
</dbReference>
<comment type="similarity">
    <text evidence="1 5">Belongs to the glutathione peroxidase family.</text>
</comment>
<evidence type="ECO:0000256" key="2">
    <source>
        <dbReference type="ARBA" id="ARBA00022559"/>
    </source>
</evidence>